<comment type="caution">
    <text evidence="2">The sequence shown here is derived from an EMBL/GenBank/DDBJ whole genome shotgun (WGS) entry which is preliminary data.</text>
</comment>
<evidence type="ECO:0000313" key="3">
    <source>
        <dbReference type="Proteomes" id="UP000054632"/>
    </source>
</evidence>
<evidence type="ECO:0000313" key="2">
    <source>
        <dbReference type="EMBL" id="KRY62382.1"/>
    </source>
</evidence>
<evidence type="ECO:0000256" key="1">
    <source>
        <dbReference type="SAM" id="MobiDB-lite"/>
    </source>
</evidence>
<reference evidence="2 3" key="1">
    <citation type="submission" date="2015-01" db="EMBL/GenBank/DDBJ databases">
        <title>Evolution of Trichinella species and genotypes.</title>
        <authorList>
            <person name="Korhonen P.K."/>
            <person name="Edoardo P."/>
            <person name="Giuseppe L.R."/>
            <person name="Gasser R.B."/>
        </authorList>
    </citation>
    <scope>NUCLEOTIDE SEQUENCE [LARGE SCALE GENOMIC DNA]</scope>
    <source>
        <strain evidence="2">ISS13</strain>
    </source>
</reference>
<feature type="region of interest" description="Disordered" evidence="1">
    <location>
        <begin position="39"/>
        <end position="63"/>
    </location>
</feature>
<dbReference type="Proteomes" id="UP000054632">
    <property type="component" value="Unassembled WGS sequence"/>
</dbReference>
<dbReference type="AlphaFoldDB" id="A0A0V1DLR2"/>
<name>A0A0V1DLR2_TRIPS</name>
<protein>
    <submittedName>
        <fullName evidence="2">Uncharacterized protein</fullName>
    </submittedName>
</protein>
<organism evidence="2 3">
    <name type="scientific">Trichinella pseudospiralis</name>
    <name type="common">Parasitic roundworm</name>
    <dbReference type="NCBI Taxonomy" id="6337"/>
    <lineage>
        <taxon>Eukaryota</taxon>
        <taxon>Metazoa</taxon>
        <taxon>Ecdysozoa</taxon>
        <taxon>Nematoda</taxon>
        <taxon>Enoplea</taxon>
        <taxon>Dorylaimia</taxon>
        <taxon>Trichinellida</taxon>
        <taxon>Trichinellidae</taxon>
        <taxon>Trichinella</taxon>
    </lineage>
</organism>
<dbReference type="EMBL" id="JYDR01002325">
    <property type="protein sequence ID" value="KRY62382.1"/>
    <property type="molecule type" value="Genomic_DNA"/>
</dbReference>
<sequence length="63" mass="7086">MCEKRTPAFKQRRRPANEVTLAAPVTPSTTCISLTGWNYEDKRHEPGEEDGYARAKEENGYAG</sequence>
<gene>
    <name evidence="2" type="ORF">T4A_8694</name>
</gene>
<accession>A0A0V1DLR2</accession>
<proteinExistence type="predicted"/>